<sequence>MLLLVIGVGLNLLQLIEPISRAPAIAESLGTFTSPIRLPPWLNITLALGAALASTERTLRLRYHWLLDGGGH</sequence>
<reference evidence="1 2" key="1">
    <citation type="submission" date="2024-09" db="EMBL/GenBank/DDBJ databases">
        <authorList>
            <person name="Sun Q."/>
            <person name="Mori K."/>
        </authorList>
    </citation>
    <scope>NUCLEOTIDE SEQUENCE [LARGE SCALE GENOMIC DNA]</scope>
    <source>
        <strain evidence="1 2">JCM 13852</strain>
    </source>
</reference>
<name>A0ABV5U9H4_9PSEU</name>
<evidence type="ECO:0000313" key="2">
    <source>
        <dbReference type="Proteomes" id="UP001589535"/>
    </source>
</evidence>
<protein>
    <submittedName>
        <fullName evidence="1">Uncharacterized protein</fullName>
    </submittedName>
</protein>
<dbReference type="EMBL" id="JBHMBK010000018">
    <property type="protein sequence ID" value="MFB9687330.1"/>
    <property type="molecule type" value="Genomic_DNA"/>
</dbReference>
<dbReference type="Proteomes" id="UP001589535">
    <property type="component" value="Unassembled WGS sequence"/>
</dbReference>
<proteinExistence type="predicted"/>
<organism evidence="1 2">
    <name type="scientific">Amycolatopsis plumensis</name>
    <dbReference type="NCBI Taxonomy" id="236508"/>
    <lineage>
        <taxon>Bacteria</taxon>
        <taxon>Bacillati</taxon>
        <taxon>Actinomycetota</taxon>
        <taxon>Actinomycetes</taxon>
        <taxon>Pseudonocardiales</taxon>
        <taxon>Pseudonocardiaceae</taxon>
        <taxon>Amycolatopsis</taxon>
    </lineage>
</organism>
<comment type="caution">
    <text evidence="1">The sequence shown here is derived from an EMBL/GenBank/DDBJ whole genome shotgun (WGS) entry which is preliminary data.</text>
</comment>
<evidence type="ECO:0000313" key="1">
    <source>
        <dbReference type="EMBL" id="MFB9687330.1"/>
    </source>
</evidence>
<gene>
    <name evidence="1" type="ORF">ACFFTO_24390</name>
</gene>
<dbReference type="RefSeq" id="WP_378197808.1">
    <property type="nucleotide sequence ID" value="NZ_JBHMBK010000018.1"/>
</dbReference>
<accession>A0ABV5U9H4</accession>
<keyword evidence="2" id="KW-1185">Reference proteome</keyword>